<dbReference type="InterPro" id="IPR007461">
    <property type="entry name" value="Ysc84_actin-binding"/>
</dbReference>
<dbReference type="Gramene" id="PRQ47123">
    <property type="protein sequence ID" value="PRQ47123"/>
    <property type="gene ID" value="RchiOBHm_Chr2g0096271"/>
</dbReference>
<dbReference type="AlphaFoldDB" id="A0A2P6RL46"/>
<keyword evidence="3" id="KW-1185">Reference proteome</keyword>
<evidence type="ECO:0000259" key="1">
    <source>
        <dbReference type="Pfam" id="PF04366"/>
    </source>
</evidence>
<dbReference type="Proteomes" id="UP000238479">
    <property type="component" value="Chromosome 2"/>
</dbReference>
<gene>
    <name evidence="2" type="ORF">RchiOBHm_Chr2g0096271</name>
</gene>
<dbReference type="STRING" id="74649.A0A2P6RL46"/>
<organism evidence="2 3">
    <name type="scientific">Rosa chinensis</name>
    <name type="common">China rose</name>
    <dbReference type="NCBI Taxonomy" id="74649"/>
    <lineage>
        <taxon>Eukaryota</taxon>
        <taxon>Viridiplantae</taxon>
        <taxon>Streptophyta</taxon>
        <taxon>Embryophyta</taxon>
        <taxon>Tracheophyta</taxon>
        <taxon>Spermatophyta</taxon>
        <taxon>Magnoliopsida</taxon>
        <taxon>eudicotyledons</taxon>
        <taxon>Gunneridae</taxon>
        <taxon>Pentapetalae</taxon>
        <taxon>rosids</taxon>
        <taxon>fabids</taxon>
        <taxon>Rosales</taxon>
        <taxon>Rosaceae</taxon>
        <taxon>Rosoideae</taxon>
        <taxon>Rosoideae incertae sedis</taxon>
        <taxon>Rosa</taxon>
    </lineage>
</organism>
<comment type="caution">
    <text evidence="2">The sequence shown here is derived from an EMBL/GenBank/DDBJ whole genome shotgun (WGS) entry which is preliminary data.</text>
</comment>
<dbReference type="EMBL" id="PDCK01000040">
    <property type="protein sequence ID" value="PRQ47123.1"/>
    <property type="molecule type" value="Genomic_DNA"/>
</dbReference>
<protein>
    <submittedName>
        <fullName evidence="2">Putative ysc84 actin-binding domain-containing protein</fullName>
    </submittedName>
</protein>
<evidence type="ECO:0000313" key="3">
    <source>
        <dbReference type="Proteomes" id="UP000238479"/>
    </source>
</evidence>
<feature type="domain" description="Ysc84 actin-binding" evidence="1">
    <location>
        <begin position="93"/>
        <end position="132"/>
    </location>
</feature>
<dbReference type="PANTHER" id="PTHR15629:SF2">
    <property type="entry name" value="SH3 DOMAIN-CONTAINING YSC84-LIKE PROTEIN 1"/>
    <property type="match status" value="1"/>
</dbReference>
<accession>A0A2P6RL46</accession>
<dbReference type="PANTHER" id="PTHR15629">
    <property type="entry name" value="SH3YL1 PROTEIN"/>
    <property type="match status" value="1"/>
</dbReference>
<sequence>MYKRMVKSSCWFLHGTIDIQSNQHIEKLLPVLVSRLNPERSIPLAVLKGAKGLAILTVAKAGALLSYKLGTGLVVSRRSDGSWSAPSTICSVGLGWGAQIGGELMDFIIVLPDIKAVKTFCSRMHFSLGAGVVLQQDLLVEW</sequence>
<evidence type="ECO:0000313" key="2">
    <source>
        <dbReference type="EMBL" id="PRQ47123.1"/>
    </source>
</evidence>
<dbReference type="InterPro" id="IPR051702">
    <property type="entry name" value="SH3_domain_YSC84-like"/>
</dbReference>
<dbReference type="GO" id="GO:0035091">
    <property type="term" value="F:phosphatidylinositol binding"/>
    <property type="evidence" value="ECO:0007669"/>
    <property type="project" value="TreeGrafter"/>
</dbReference>
<proteinExistence type="predicted"/>
<name>A0A2P6RL46_ROSCH</name>
<dbReference type="Pfam" id="PF04366">
    <property type="entry name" value="Ysc84"/>
    <property type="match status" value="1"/>
</dbReference>
<reference evidence="2 3" key="1">
    <citation type="journal article" date="2018" name="Nat. Genet.">
        <title>The Rosa genome provides new insights in the design of modern roses.</title>
        <authorList>
            <person name="Bendahmane M."/>
        </authorList>
    </citation>
    <scope>NUCLEOTIDE SEQUENCE [LARGE SCALE GENOMIC DNA]</scope>
    <source>
        <strain evidence="3">cv. Old Blush</strain>
    </source>
</reference>